<dbReference type="EMBL" id="LR031577">
    <property type="protein sequence ID" value="VDD16808.1"/>
    <property type="molecule type" value="Genomic_DNA"/>
</dbReference>
<reference evidence="2" key="1">
    <citation type="submission" date="2018-11" db="EMBL/GenBank/DDBJ databases">
        <authorList>
            <consortium name="Genoscope - CEA"/>
            <person name="William W."/>
        </authorList>
    </citation>
    <scope>NUCLEOTIDE SEQUENCE</scope>
</reference>
<accession>A0A3P6CT35</accession>
<proteinExistence type="predicted"/>
<dbReference type="Proteomes" id="UP000694005">
    <property type="component" value="Chromosome A10"/>
</dbReference>
<dbReference type="EMBL" id="LS974626">
    <property type="protein sequence ID" value="CAG7909027.1"/>
    <property type="molecule type" value="Genomic_DNA"/>
</dbReference>
<evidence type="ECO:0000313" key="1">
    <source>
        <dbReference type="EMBL" id="CAG7909027.1"/>
    </source>
</evidence>
<evidence type="ECO:0000313" key="2">
    <source>
        <dbReference type="EMBL" id="VDD16808.1"/>
    </source>
</evidence>
<protein>
    <submittedName>
        <fullName evidence="1">Uncharacterized protein</fullName>
    </submittedName>
</protein>
<gene>
    <name evidence="2" type="ORF">BRAA10T42521Z</name>
    <name evidence="1" type="ORF">BRAPAZ1V2_A10P02730.2</name>
</gene>
<sequence length="39" mass="4448">MLKYNGGKPRAEMREAPAFLAVQLQDLLDATRMLVSRTR</sequence>
<organism evidence="2">
    <name type="scientific">Brassica campestris</name>
    <name type="common">Field mustard</name>
    <dbReference type="NCBI Taxonomy" id="3711"/>
    <lineage>
        <taxon>Eukaryota</taxon>
        <taxon>Viridiplantae</taxon>
        <taxon>Streptophyta</taxon>
        <taxon>Embryophyta</taxon>
        <taxon>Tracheophyta</taxon>
        <taxon>Spermatophyta</taxon>
        <taxon>Magnoliopsida</taxon>
        <taxon>eudicotyledons</taxon>
        <taxon>Gunneridae</taxon>
        <taxon>Pentapetalae</taxon>
        <taxon>rosids</taxon>
        <taxon>malvids</taxon>
        <taxon>Brassicales</taxon>
        <taxon>Brassicaceae</taxon>
        <taxon>Brassiceae</taxon>
        <taxon>Brassica</taxon>
    </lineage>
</organism>
<dbReference type="AlphaFoldDB" id="A0A3P6CT35"/>
<dbReference type="Gramene" id="A10p02730.2_BraZ1">
    <property type="protein sequence ID" value="A10p02730.2_BraZ1.CDS"/>
    <property type="gene ID" value="A10g02730.2_BraZ1"/>
</dbReference>
<name>A0A3P6CT35_BRACM</name>